<organism evidence="4 5">
    <name type="scientific">Desulfocicer vacuolatum DSM 3385</name>
    <dbReference type="NCBI Taxonomy" id="1121400"/>
    <lineage>
        <taxon>Bacteria</taxon>
        <taxon>Pseudomonadati</taxon>
        <taxon>Thermodesulfobacteriota</taxon>
        <taxon>Desulfobacteria</taxon>
        <taxon>Desulfobacterales</taxon>
        <taxon>Desulfobacteraceae</taxon>
        <taxon>Desulfocicer</taxon>
    </lineage>
</organism>
<dbReference type="AlphaFoldDB" id="A0A1W2EIR7"/>
<dbReference type="PANTHER" id="PTHR16099">
    <property type="entry name" value="8-OXO-DGTP DIPHOSPHATES NUDT15"/>
    <property type="match status" value="1"/>
</dbReference>
<dbReference type="InterPro" id="IPR020084">
    <property type="entry name" value="NUDIX_hydrolase_CS"/>
</dbReference>
<dbReference type="STRING" id="1121400.SAMN02746065_13228"/>
<name>A0A1W2EIR7_9BACT</name>
<dbReference type="Gene3D" id="3.90.79.10">
    <property type="entry name" value="Nucleoside Triphosphate Pyrophosphohydrolase"/>
    <property type="match status" value="1"/>
</dbReference>
<comment type="similarity">
    <text evidence="2">Belongs to the Nudix hydrolase family.</text>
</comment>
<evidence type="ECO:0000259" key="3">
    <source>
        <dbReference type="PROSITE" id="PS51462"/>
    </source>
</evidence>
<dbReference type="PRINTS" id="PR00502">
    <property type="entry name" value="NUDIXFAMILY"/>
</dbReference>
<dbReference type="EMBL" id="FWXY01000032">
    <property type="protein sequence ID" value="SMD09591.1"/>
    <property type="molecule type" value="Genomic_DNA"/>
</dbReference>
<dbReference type="SUPFAM" id="SSF55811">
    <property type="entry name" value="Nudix"/>
    <property type="match status" value="1"/>
</dbReference>
<dbReference type="InterPro" id="IPR000086">
    <property type="entry name" value="NUDIX_hydrolase_dom"/>
</dbReference>
<proteinExistence type="inferred from homology"/>
<dbReference type="InterPro" id="IPR020476">
    <property type="entry name" value="Nudix_hydrolase"/>
</dbReference>
<keyword evidence="1 2" id="KW-0378">Hydrolase</keyword>
<feature type="non-terminal residue" evidence="4">
    <location>
        <position position="99"/>
    </location>
</feature>
<evidence type="ECO:0000313" key="4">
    <source>
        <dbReference type="EMBL" id="SMD09591.1"/>
    </source>
</evidence>
<dbReference type="Proteomes" id="UP000192418">
    <property type="component" value="Unassembled WGS sequence"/>
</dbReference>
<feature type="domain" description="Nudix hydrolase" evidence="3">
    <location>
        <begin position="2"/>
        <end position="99"/>
    </location>
</feature>
<dbReference type="CDD" id="cd04678">
    <property type="entry name" value="NUDIX_MTH2_Nudt15"/>
    <property type="match status" value="1"/>
</dbReference>
<dbReference type="Pfam" id="PF00293">
    <property type="entry name" value="NUDIX"/>
    <property type="match status" value="1"/>
</dbReference>
<dbReference type="PROSITE" id="PS00893">
    <property type="entry name" value="NUDIX_BOX"/>
    <property type="match status" value="1"/>
</dbReference>
<evidence type="ECO:0000256" key="1">
    <source>
        <dbReference type="ARBA" id="ARBA00022801"/>
    </source>
</evidence>
<sequence>MKKKPAVGVAAIVIKNGKVLLGKRKGAHGAGSWAFPGGHLEFNESVEMCATREIFEETGLSVKNPRFVTMTNDLFHESDKHYVTLFVVCEYKNGDVEIK</sequence>
<gene>
    <name evidence="4" type="ORF">SAMN02746065_13228</name>
</gene>
<dbReference type="PROSITE" id="PS51462">
    <property type="entry name" value="NUDIX"/>
    <property type="match status" value="1"/>
</dbReference>
<protein>
    <submittedName>
        <fullName evidence="4">8-oxo-dGTP diphosphatase</fullName>
    </submittedName>
</protein>
<evidence type="ECO:0000256" key="2">
    <source>
        <dbReference type="RuleBase" id="RU003476"/>
    </source>
</evidence>
<dbReference type="RefSeq" id="WP_084071577.1">
    <property type="nucleotide sequence ID" value="NZ_FWXY01000032.1"/>
</dbReference>
<dbReference type="FunFam" id="3.90.79.10:FF:000060">
    <property type="entry name" value="Nudix hydrolase 1"/>
    <property type="match status" value="1"/>
</dbReference>
<dbReference type="InterPro" id="IPR015797">
    <property type="entry name" value="NUDIX_hydrolase-like_dom_sf"/>
</dbReference>
<dbReference type="PANTHER" id="PTHR16099:SF5">
    <property type="entry name" value="NUCLEOTIDE TRIPHOSPHATE DIPHOSPHATASE NUDT15"/>
    <property type="match status" value="1"/>
</dbReference>
<evidence type="ECO:0000313" key="5">
    <source>
        <dbReference type="Proteomes" id="UP000192418"/>
    </source>
</evidence>
<dbReference type="GO" id="GO:0005829">
    <property type="term" value="C:cytosol"/>
    <property type="evidence" value="ECO:0007669"/>
    <property type="project" value="TreeGrafter"/>
</dbReference>
<keyword evidence="5" id="KW-1185">Reference proteome</keyword>
<accession>A0A1W2EIR7</accession>
<dbReference type="GO" id="GO:0035539">
    <property type="term" value="F:8-oxo-7,8-dihydrodeoxyguanosine triphosphate pyrophosphatase activity"/>
    <property type="evidence" value="ECO:0007669"/>
    <property type="project" value="TreeGrafter"/>
</dbReference>
<dbReference type="OrthoDB" id="9775346at2"/>
<dbReference type="GO" id="GO:0006203">
    <property type="term" value="P:dGTP catabolic process"/>
    <property type="evidence" value="ECO:0007669"/>
    <property type="project" value="TreeGrafter"/>
</dbReference>
<reference evidence="4 5" key="1">
    <citation type="submission" date="2017-04" db="EMBL/GenBank/DDBJ databases">
        <authorList>
            <person name="Afonso C.L."/>
            <person name="Miller P.J."/>
            <person name="Scott M.A."/>
            <person name="Spackman E."/>
            <person name="Goraichik I."/>
            <person name="Dimitrov K.M."/>
            <person name="Suarez D.L."/>
            <person name="Swayne D.E."/>
        </authorList>
    </citation>
    <scope>NUCLEOTIDE SEQUENCE [LARGE SCALE GENOMIC DNA]</scope>
    <source>
        <strain evidence="4 5">DSM 3385</strain>
    </source>
</reference>